<dbReference type="InterPro" id="IPR029054">
    <property type="entry name" value="dUTPase-like"/>
</dbReference>
<reference evidence="8" key="1">
    <citation type="submission" date="2016-08" db="EMBL/GenBank/DDBJ databases">
        <authorList>
            <person name="Varghese N."/>
            <person name="Submissions Spin"/>
        </authorList>
    </citation>
    <scope>NUCLEOTIDE SEQUENCE [LARGE SCALE GENOMIC DNA]</scope>
    <source>
        <strain evidence="8">R-53094</strain>
    </source>
</reference>
<dbReference type="STRING" id="1505725.GA0061074_1064"/>
<sequence length="182" mass="20550">MNMQRGFAVVKKYEHDNLSLPSRATQRAAGYDFQAAEDFTLPSIWRLPFLKVLWQIRHNELVTPIDDEQATKILKPLLVPTGIKAYMGENEYLMIANRSSNPLKRGLILPNGVGIIDADYVDNPKNEGEIFIQMINWGLKDITIKKGERIGQGIFMPFLVTDNDQQQVKQTRQGGFGSSGVK</sequence>
<comment type="similarity">
    <text evidence="1">Belongs to the dUTPase family.</text>
</comment>
<dbReference type="GO" id="GO:0004170">
    <property type="term" value="F:dUTP diphosphatase activity"/>
    <property type="evidence" value="ECO:0007669"/>
    <property type="project" value="UniProtKB-EC"/>
</dbReference>
<dbReference type="GO" id="GO:0006226">
    <property type="term" value="P:dUMP biosynthetic process"/>
    <property type="evidence" value="ECO:0007669"/>
    <property type="project" value="InterPro"/>
</dbReference>
<keyword evidence="8" id="KW-1185">Reference proteome</keyword>
<gene>
    <name evidence="7" type="ORF">GA0061074_1064</name>
</gene>
<name>A0A1C4AKV0_9LACO</name>
<keyword evidence="4" id="KW-0546">Nucleotide metabolism</keyword>
<dbReference type="Proteomes" id="UP000199268">
    <property type="component" value="Unassembled WGS sequence"/>
</dbReference>
<dbReference type="EC" id="3.6.1.23" evidence="2"/>
<organism evidence="7 8">
    <name type="scientific">Weissella bombi</name>
    <dbReference type="NCBI Taxonomy" id="1505725"/>
    <lineage>
        <taxon>Bacteria</taxon>
        <taxon>Bacillati</taxon>
        <taxon>Bacillota</taxon>
        <taxon>Bacilli</taxon>
        <taxon>Lactobacillales</taxon>
        <taxon>Lactobacillaceae</taxon>
        <taxon>Weissella</taxon>
    </lineage>
</organism>
<evidence type="ECO:0000313" key="8">
    <source>
        <dbReference type="Proteomes" id="UP000199268"/>
    </source>
</evidence>
<dbReference type="GO" id="GO:0046081">
    <property type="term" value="P:dUTP catabolic process"/>
    <property type="evidence" value="ECO:0007669"/>
    <property type="project" value="InterPro"/>
</dbReference>
<evidence type="ECO:0000256" key="1">
    <source>
        <dbReference type="ARBA" id="ARBA00006581"/>
    </source>
</evidence>
<evidence type="ECO:0000256" key="2">
    <source>
        <dbReference type="ARBA" id="ARBA00012379"/>
    </source>
</evidence>
<dbReference type="CDD" id="cd07557">
    <property type="entry name" value="trimeric_dUTPase"/>
    <property type="match status" value="1"/>
</dbReference>
<feature type="domain" description="dUTPase-like" evidence="6">
    <location>
        <begin position="75"/>
        <end position="180"/>
    </location>
</feature>
<dbReference type="Gene3D" id="2.70.40.10">
    <property type="match status" value="1"/>
</dbReference>
<evidence type="ECO:0000256" key="3">
    <source>
        <dbReference type="ARBA" id="ARBA00022801"/>
    </source>
</evidence>
<dbReference type="SUPFAM" id="SSF51283">
    <property type="entry name" value="dUTPase-like"/>
    <property type="match status" value="1"/>
</dbReference>
<comment type="catalytic activity">
    <reaction evidence="5">
        <text>dUTP + H2O = dUMP + diphosphate + H(+)</text>
        <dbReference type="Rhea" id="RHEA:10248"/>
        <dbReference type="ChEBI" id="CHEBI:15377"/>
        <dbReference type="ChEBI" id="CHEBI:15378"/>
        <dbReference type="ChEBI" id="CHEBI:33019"/>
        <dbReference type="ChEBI" id="CHEBI:61555"/>
        <dbReference type="ChEBI" id="CHEBI:246422"/>
        <dbReference type="EC" id="3.6.1.23"/>
    </reaction>
</comment>
<dbReference type="GO" id="GO:0000287">
    <property type="term" value="F:magnesium ion binding"/>
    <property type="evidence" value="ECO:0007669"/>
    <property type="project" value="InterPro"/>
</dbReference>
<dbReference type="Pfam" id="PF00692">
    <property type="entry name" value="dUTPase"/>
    <property type="match status" value="1"/>
</dbReference>
<keyword evidence="3" id="KW-0378">Hydrolase</keyword>
<evidence type="ECO:0000256" key="5">
    <source>
        <dbReference type="ARBA" id="ARBA00047686"/>
    </source>
</evidence>
<evidence type="ECO:0000256" key="4">
    <source>
        <dbReference type="ARBA" id="ARBA00023080"/>
    </source>
</evidence>
<dbReference type="PANTHER" id="PTHR11241">
    <property type="entry name" value="DEOXYURIDINE 5'-TRIPHOSPHATE NUCLEOTIDOHYDROLASE"/>
    <property type="match status" value="1"/>
</dbReference>
<evidence type="ECO:0000259" key="6">
    <source>
        <dbReference type="Pfam" id="PF00692"/>
    </source>
</evidence>
<dbReference type="AlphaFoldDB" id="A0A1C4AKV0"/>
<protein>
    <recommendedName>
        <fullName evidence="2">dUTP diphosphatase</fullName>
        <ecNumber evidence="2">3.6.1.23</ecNumber>
    </recommendedName>
</protein>
<dbReference type="EMBL" id="FMAO01000006">
    <property type="protein sequence ID" value="SCB95199.1"/>
    <property type="molecule type" value="Genomic_DNA"/>
</dbReference>
<accession>A0A1C4AKV0</accession>
<dbReference type="PANTHER" id="PTHR11241:SF0">
    <property type="entry name" value="DEOXYURIDINE 5'-TRIPHOSPHATE NUCLEOTIDOHYDROLASE"/>
    <property type="match status" value="1"/>
</dbReference>
<evidence type="ECO:0000313" key="7">
    <source>
        <dbReference type="EMBL" id="SCB95199.1"/>
    </source>
</evidence>
<proteinExistence type="inferred from homology"/>
<dbReference type="InterPro" id="IPR036157">
    <property type="entry name" value="dUTPase-like_sf"/>
</dbReference>
<dbReference type="InterPro" id="IPR008181">
    <property type="entry name" value="dUTPase"/>
</dbReference>
<dbReference type="InterPro" id="IPR033704">
    <property type="entry name" value="dUTPase_trimeric"/>
</dbReference>